<evidence type="ECO:0000256" key="1">
    <source>
        <dbReference type="ARBA" id="ARBA00009249"/>
    </source>
</evidence>
<dbReference type="Proteomes" id="UP000063718">
    <property type="component" value="Unassembled WGS sequence"/>
</dbReference>
<dbReference type="EMBL" id="DF238840">
    <property type="protein sequence ID" value="GAF25111.1"/>
    <property type="molecule type" value="Genomic_DNA"/>
</dbReference>
<comment type="similarity">
    <text evidence="1 3">Belongs to the GcvH family.</text>
</comment>
<feature type="modified residue" description="N6-lipoyllysine" evidence="3 4">
    <location>
        <position position="63"/>
    </location>
</feature>
<dbReference type="GO" id="GO:0005737">
    <property type="term" value="C:cytoplasm"/>
    <property type="evidence" value="ECO:0007669"/>
    <property type="project" value="TreeGrafter"/>
</dbReference>
<dbReference type="HAMAP" id="MF_00272">
    <property type="entry name" value="GcvH"/>
    <property type="match status" value="1"/>
</dbReference>
<evidence type="ECO:0000256" key="4">
    <source>
        <dbReference type="PIRSR" id="PIRSR617453-50"/>
    </source>
</evidence>
<dbReference type="NCBIfam" id="TIGR00527">
    <property type="entry name" value="gcvH"/>
    <property type="match status" value="1"/>
</dbReference>
<dbReference type="InterPro" id="IPR000089">
    <property type="entry name" value="Biotin_lipoyl"/>
</dbReference>
<gene>
    <name evidence="3" type="primary">gcvH</name>
    <name evidence="6" type="ORF">MTY_0440</name>
</gene>
<sequence>MNFPAHLHYSKDHEWVEVDGNRARIGITDYAQESLGDIVFVELPQVGDELATGDSFGVVESVKSASDVYAPVGGKVVAVNEALLDAPQDINADPYGKGWMIELELSDPSEVESLMDAGAYLELVKEEKGE</sequence>
<dbReference type="InterPro" id="IPR002930">
    <property type="entry name" value="GCV_H"/>
</dbReference>
<reference evidence="6" key="1">
    <citation type="journal article" date="2014" name="Gene">
        <title>Genome-guided analysis of transformation efficiency and carbon dioxide assimilation by Moorella thermoacetica Y72.</title>
        <authorList>
            <person name="Tsukahara K."/>
            <person name="Kita A."/>
            <person name="Nakashimada Y."/>
            <person name="Hoshino T."/>
            <person name="Murakami K."/>
        </authorList>
    </citation>
    <scope>NUCLEOTIDE SEQUENCE [LARGE SCALE GENOMIC DNA]</scope>
    <source>
        <strain evidence="6">Y72</strain>
    </source>
</reference>
<protein>
    <recommendedName>
        <fullName evidence="3">Glycine cleavage system H protein</fullName>
    </recommendedName>
</protein>
<accession>A0A0S6U7L7</accession>
<evidence type="ECO:0000256" key="3">
    <source>
        <dbReference type="HAMAP-Rule" id="MF_00272"/>
    </source>
</evidence>
<dbReference type="PANTHER" id="PTHR11715:SF3">
    <property type="entry name" value="GLYCINE CLEAVAGE SYSTEM H PROTEIN-RELATED"/>
    <property type="match status" value="1"/>
</dbReference>
<dbReference type="InterPro" id="IPR011053">
    <property type="entry name" value="Single_hybrid_motif"/>
</dbReference>
<dbReference type="InterPro" id="IPR003016">
    <property type="entry name" value="2-oxoA_DH_lipoyl-BS"/>
</dbReference>
<dbReference type="SUPFAM" id="SSF51230">
    <property type="entry name" value="Single hybrid motif"/>
    <property type="match status" value="1"/>
</dbReference>
<dbReference type="CDD" id="cd06848">
    <property type="entry name" value="GCS_H"/>
    <property type="match status" value="1"/>
</dbReference>
<dbReference type="Pfam" id="PF01597">
    <property type="entry name" value="GCV_H"/>
    <property type="match status" value="1"/>
</dbReference>
<evidence type="ECO:0000256" key="2">
    <source>
        <dbReference type="ARBA" id="ARBA00022823"/>
    </source>
</evidence>
<organism evidence="6">
    <name type="scientific">Moorella thermoacetica Y72</name>
    <dbReference type="NCBI Taxonomy" id="1325331"/>
    <lineage>
        <taxon>Bacteria</taxon>
        <taxon>Bacillati</taxon>
        <taxon>Bacillota</taxon>
        <taxon>Clostridia</taxon>
        <taxon>Neomoorellales</taxon>
        <taxon>Neomoorellaceae</taxon>
        <taxon>Neomoorella</taxon>
    </lineage>
</organism>
<dbReference type="NCBIfam" id="NF002270">
    <property type="entry name" value="PRK01202.1"/>
    <property type="match status" value="1"/>
</dbReference>
<dbReference type="PANTHER" id="PTHR11715">
    <property type="entry name" value="GLYCINE CLEAVAGE SYSTEM H PROTEIN"/>
    <property type="match status" value="1"/>
</dbReference>
<dbReference type="AlphaFoldDB" id="A0A0S6U7L7"/>
<comment type="cofactor">
    <cofactor evidence="3">
        <name>(R)-lipoate</name>
        <dbReference type="ChEBI" id="CHEBI:83088"/>
    </cofactor>
    <text evidence="3">Binds 1 lipoyl cofactor covalently.</text>
</comment>
<evidence type="ECO:0000313" key="6">
    <source>
        <dbReference type="EMBL" id="GAF25111.1"/>
    </source>
</evidence>
<dbReference type="GO" id="GO:0005960">
    <property type="term" value="C:glycine cleavage complex"/>
    <property type="evidence" value="ECO:0007669"/>
    <property type="project" value="InterPro"/>
</dbReference>
<name>A0A0S6U7L7_NEOTH</name>
<dbReference type="GO" id="GO:0019464">
    <property type="term" value="P:glycine decarboxylation via glycine cleavage system"/>
    <property type="evidence" value="ECO:0007669"/>
    <property type="project" value="UniProtKB-UniRule"/>
</dbReference>
<comment type="subunit">
    <text evidence="3">The glycine cleavage system is composed of four proteins: P, T, L and H.</text>
</comment>
<keyword evidence="2 3" id="KW-0450">Lipoyl</keyword>
<feature type="domain" description="Lipoyl-binding" evidence="5">
    <location>
        <begin position="22"/>
        <end position="104"/>
    </location>
</feature>
<comment type="function">
    <text evidence="3">The glycine cleavage system catalyzes the degradation of glycine. The H protein shuttles the methylamine group of glycine from the P protein to the T protein.</text>
</comment>
<dbReference type="PROSITE" id="PS00189">
    <property type="entry name" value="LIPOYL"/>
    <property type="match status" value="1"/>
</dbReference>
<dbReference type="RefSeq" id="WP_025773189.1">
    <property type="nucleotide sequence ID" value="NZ_DF238840.1"/>
</dbReference>
<dbReference type="InterPro" id="IPR017453">
    <property type="entry name" value="GCV_H_sub"/>
</dbReference>
<dbReference type="GO" id="GO:0009249">
    <property type="term" value="P:protein lipoylation"/>
    <property type="evidence" value="ECO:0007669"/>
    <property type="project" value="TreeGrafter"/>
</dbReference>
<dbReference type="InterPro" id="IPR033753">
    <property type="entry name" value="GCV_H/Fam206"/>
</dbReference>
<proteinExistence type="inferred from homology"/>
<dbReference type="Gene3D" id="2.40.50.100">
    <property type="match status" value="1"/>
</dbReference>
<evidence type="ECO:0000259" key="5">
    <source>
        <dbReference type="PROSITE" id="PS50968"/>
    </source>
</evidence>
<dbReference type="PROSITE" id="PS50968">
    <property type="entry name" value="BIOTINYL_LIPOYL"/>
    <property type="match status" value="1"/>
</dbReference>